<sequence length="66" mass="7250">MEFVIGFILVYSSYLLGNSAFNAGLPVKRWALLGLAVGPVAYPLLNSHKQLAYRKAMGKQGILIRL</sequence>
<evidence type="ECO:0000256" key="1">
    <source>
        <dbReference type="SAM" id="Phobius"/>
    </source>
</evidence>
<evidence type="ECO:0000313" key="3">
    <source>
        <dbReference type="Proteomes" id="UP001139293"/>
    </source>
</evidence>
<reference evidence="2" key="1">
    <citation type="submission" date="2022-01" db="EMBL/GenBank/DDBJ databases">
        <title>Whole genome-based taxonomy of the Shewanellaceae.</title>
        <authorList>
            <person name="Martin-Rodriguez A.J."/>
        </authorList>
    </citation>
    <scope>NUCLEOTIDE SEQUENCE</scope>
    <source>
        <strain evidence="2">KCTC 23973</strain>
    </source>
</reference>
<dbReference type="AlphaFoldDB" id="A0A9X1ZGW5"/>
<feature type="transmembrane region" description="Helical" evidence="1">
    <location>
        <begin position="27"/>
        <end position="45"/>
    </location>
</feature>
<keyword evidence="1" id="KW-0812">Transmembrane</keyword>
<name>A0A9X1ZGW5_9GAMM</name>
<evidence type="ECO:0000313" key="2">
    <source>
        <dbReference type="EMBL" id="MCL1139225.1"/>
    </source>
</evidence>
<accession>A0A9X1ZGW5</accession>
<gene>
    <name evidence="2" type="ORF">L2740_11805</name>
</gene>
<dbReference type="Proteomes" id="UP001139293">
    <property type="component" value="Unassembled WGS sequence"/>
</dbReference>
<keyword evidence="3" id="KW-1185">Reference proteome</keyword>
<keyword evidence="1" id="KW-1133">Transmembrane helix</keyword>
<protein>
    <submittedName>
        <fullName evidence="2">Uncharacterized protein</fullName>
    </submittedName>
</protein>
<proteinExistence type="predicted"/>
<organism evidence="2 3">
    <name type="scientific">Shewanella pneumatophori</name>
    <dbReference type="NCBI Taxonomy" id="314092"/>
    <lineage>
        <taxon>Bacteria</taxon>
        <taxon>Pseudomonadati</taxon>
        <taxon>Pseudomonadota</taxon>
        <taxon>Gammaproteobacteria</taxon>
        <taxon>Alteromonadales</taxon>
        <taxon>Shewanellaceae</taxon>
        <taxon>Shewanella</taxon>
    </lineage>
</organism>
<keyword evidence="1" id="KW-0472">Membrane</keyword>
<dbReference type="RefSeq" id="WP_248950403.1">
    <property type="nucleotide sequence ID" value="NZ_JAKILB010000006.1"/>
</dbReference>
<dbReference type="EMBL" id="JAKILB010000006">
    <property type="protein sequence ID" value="MCL1139225.1"/>
    <property type="molecule type" value="Genomic_DNA"/>
</dbReference>
<comment type="caution">
    <text evidence="2">The sequence shown here is derived from an EMBL/GenBank/DDBJ whole genome shotgun (WGS) entry which is preliminary data.</text>
</comment>